<keyword evidence="2" id="KW-1185">Reference proteome</keyword>
<name>A0ABV7NIG7_9SPHN</name>
<evidence type="ECO:0000313" key="2">
    <source>
        <dbReference type="Proteomes" id="UP001595681"/>
    </source>
</evidence>
<evidence type="ECO:0000313" key="1">
    <source>
        <dbReference type="EMBL" id="MFC3442973.1"/>
    </source>
</evidence>
<reference evidence="2" key="1">
    <citation type="journal article" date="2019" name="Int. J. Syst. Evol. Microbiol.">
        <title>The Global Catalogue of Microorganisms (GCM) 10K type strain sequencing project: providing services to taxonomists for standard genome sequencing and annotation.</title>
        <authorList>
            <consortium name="The Broad Institute Genomics Platform"/>
            <consortium name="The Broad Institute Genome Sequencing Center for Infectious Disease"/>
            <person name="Wu L."/>
            <person name="Ma J."/>
        </authorList>
    </citation>
    <scope>NUCLEOTIDE SEQUENCE [LARGE SCALE GENOMIC DNA]</scope>
    <source>
        <strain evidence="2">CCM 7491</strain>
    </source>
</reference>
<evidence type="ECO:0008006" key="3">
    <source>
        <dbReference type="Google" id="ProtNLM"/>
    </source>
</evidence>
<dbReference type="Proteomes" id="UP001595681">
    <property type="component" value="Unassembled WGS sequence"/>
</dbReference>
<dbReference type="EMBL" id="JBHRVU010000004">
    <property type="protein sequence ID" value="MFC3442973.1"/>
    <property type="molecule type" value="Genomic_DNA"/>
</dbReference>
<organism evidence="1 2">
    <name type="scientific">Sphingobium rhizovicinum</name>
    <dbReference type="NCBI Taxonomy" id="432308"/>
    <lineage>
        <taxon>Bacteria</taxon>
        <taxon>Pseudomonadati</taxon>
        <taxon>Pseudomonadota</taxon>
        <taxon>Alphaproteobacteria</taxon>
        <taxon>Sphingomonadales</taxon>
        <taxon>Sphingomonadaceae</taxon>
        <taxon>Sphingobium</taxon>
    </lineage>
</organism>
<comment type="caution">
    <text evidence="1">The sequence shown here is derived from an EMBL/GenBank/DDBJ whole genome shotgun (WGS) entry which is preliminary data.</text>
</comment>
<sequence>MRAWMMAAPLILAGCTGSYEPKPLTDKQAAQLDKALAGKVAGEKVSCINREPQTNLTVISNTVLLYRVNKRLVYKNDLIGSCNGLTAGDTMIVRSFGSQYCRGDFTTTANLQIGITTGSCALGDFTPYRTPPAAK</sequence>
<dbReference type="PROSITE" id="PS51257">
    <property type="entry name" value="PROKAR_LIPOPROTEIN"/>
    <property type="match status" value="1"/>
</dbReference>
<protein>
    <recommendedName>
        <fullName evidence="3">Lipoprotein</fullName>
    </recommendedName>
</protein>
<proteinExistence type="predicted"/>
<gene>
    <name evidence="1" type="ORF">ACFOKF_17510</name>
</gene>
<accession>A0ABV7NIG7</accession>
<dbReference type="RefSeq" id="WP_380797287.1">
    <property type="nucleotide sequence ID" value="NZ_JBHRVU010000004.1"/>
</dbReference>